<dbReference type="AlphaFoldDB" id="A0A7M3MBT4"/>
<proteinExistence type="predicted"/>
<evidence type="ECO:0000313" key="3">
    <source>
        <dbReference type="EMBL" id="TVM15675.1"/>
    </source>
</evidence>
<reference evidence="3 4" key="1">
    <citation type="submission" date="2018-06" db="EMBL/GenBank/DDBJ databases">
        <title>Complete genome of Desulfovibrio indonesiensis P37SLT.</title>
        <authorList>
            <person name="Crispim J.S."/>
            <person name="Vidigal P.M.P."/>
            <person name="Silva L.C.F."/>
            <person name="Laguardia C.N."/>
            <person name="Araujo L.C."/>
            <person name="Dias R.S."/>
            <person name="Sousa M.P."/>
            <person name="Paula S.O."/>
            <person name="Silva C."/>
        </authorList>
    </citation>
    <scope>NUCLEOTIDE SEQUENCE [LARGE SCALE GENOMIC DNA]</scope>
    <source>
        <strain evidence="3 4">P37SLT</strain>
    </source>
</reference>
<evidence type="ECO:0000256" key="1">
    <source>
        <dbReference type="SAM" id="Phobius"/>
    </source>
</evidence>
<protein>
    <recommendedName>
        <fullName evidence="2">AB hydrolase-1 domain-containing protein</fullName>
    </recommendedName>
</protein>
<dbReference type="OrthoDB" id="275181at2"/>
<feature type="transmembrane region" description="Helical" evidence="1">
    <location>
        <begin position="6"/>
        <end position="28"/>
    </location>
</feature>
<dbReference type="RefSeq" id="WP_144304000.1">
    <property type="nucleotide sequence ID" value="NZ_QMIE01000015.1"/>
</dbReference>
<name>A0A7M3MBT4_9BACT</name>
<dbReference type="PANTHER" id="PTHR37946">
    <property type="entry name" value="SLL1969 PROTEIN"/>
    <property type="match status" value="1"/>
</dbReference>
<accession>A0A7M3MBT4</accession>
<evidence type="ECO:0000313" key="4">
    <source>
        <dbReference type="Proteomes" id="UP000448292"/>
    </source>
</evidence>
<keyword evidence="4" id="KW-1185">Reference proteome</keyword>
<feature type="domain" description="AB hydrolase-1" evidence="2">
    <location>
        <begin position="95"/>
        <end position="212"/>
    </location>
</feature>
<dbReference type="PANTHER" id="PTHR37946:SF1">
    <property type="entry name" value="SLL1969 PROTEIN"/>
    <property type="match status" value="1"/>
</dbReference>
<dbReference type="InterPro" id="IPR029058">
    <property type="entry name" value="AB_hydrolase_fold"/>
</dbReference>
<dbReference type="EMBL" id="QMIE01000015">
    <property type="protein sequence ID" value="TVM15675.1"/>
    <property type="molecule type" value="Genomic_DNA"/>
</dbReference>
<dbReference type="Gene3D" id="3.40.50.1820">
    <property type="entry name" value="alpha/beta hydrolase"/>
    <property type="match status" value="1"/>
</dbReference>
<evidence type="ECO:0000259" key="2">
    <source>
        <dbReference type="Pfam" id="PF12697"/>
    </source>
</evidence>
<dbReference type="Proteomes" id="UP000448292">
    <property type="component" value="Unassembled WGS sequence"/>
</dbReference>
<keyword evidence="1" id="KW-0472">Membrane</keyword>
<dbReference type="InterPro" id="IPR000073">
    <property type="entry name" value="AB_hydrolase_1"/>
</dbReference>
<sequence>MTTLLIILGLACIAAFWVTSTTLLFFLYESRNTGHMKRLAELGHTSSDVIRRILGFGFPSELGIYLQFLTTPVTAWSWSPSRNRQTDDEDQQTPVLLVHGLYGNASNWLLFRHRLRRLGLRHVYAYSYSSFGPDYFTLMEKLDRMVDATREKHDGRPVFLVGHSLGGLLIRGYASSGMAVENGECKVAGAVTIGAPLGGSKLAALAVGKLGRSIIHRSELIQELEKRDAKPPFPCLALYTPIDNFVLPYDSMVPAMPGWRSEHTPAVTHICLIFSRPVVRRVIGFFKECTK</sequence>
<keyword evidence="1" id="KW-1133">Transmembrane helix</keyword>
<comment type="caution">
    <text evidence="3">The sequence shown here is derived from an EMBL/GenBank/DDBJ whole genome shotgun (WGS) entry which is preliminary data.</text>
</comment>
<gene>
    <name evidence="3" type="ORF">DPQ33_14885</name>
</gene>
<keyword evidence="1" id="KW-0812">Transmembrane</keyword>
<dbReference type="SUPFAM" id="SSF53474">
    <property type="entry name" value="alpha/beta-Hydrolases"/>
    <property type="match status" value="1"/>
</dbReference>
<organism evidence="3 4">
    <name type="scientific">Oceanidesulfovibrio indonesiensis</name>
    <dbReference type="NCBI Taxonomy" id="54767"/>
    <lineage>
        <taxon>Bacteria</taxon>
        <taxon>Pseudomonadati</taxon>
        <taxon>Thermodesulfobacteriota</taxon>
        <taxon>Desulfovibrionia</taxon>
        <taxon>Desulfovibrionales</taxon>
        <taxon>Desulfovibrionaceae</taxon>
        <taxon>Oceanidesulfovibrio</taxon>
    </lineage>
</organism>
<dbReference type="Pfam" id="PF12697">
    <property type="entry name" value="Abhydrolase_6"/>
    <property type="match status" value="1"/>
</dbReference>